<feature type="domain" description="YdbS-like PH" evidence="2">
    <location>
        <begin position="267"/>
        <end position="321"/>
    </location>
</feature>
<feature type="domain" description="YdbS-like PH" evidence="2">
    <location>
        <begin position="92"/>
        <end position="170"/>
    </location>
</feature>
<comment type="caution">
    <text evidence="3">The sequence shown here is derived from an EMBL/GenBank/DDBJ whole genome shotgun (WGS) entry which is preliminary data.</text>
</comment>
<accession>A0A2A4AM12</accession>
<keyword evidence="1" id="KW-1133">Transmembrane helix</keyword>
<dbReference type="PANTHER" id="PTHR34473:SF2">
    <property type="entry name" value="UPF0699 TRANSMEMBRANE PROTEIN YDBT"/>
    <property type="match status" value="1"/>
</dbReference>
<dbReference type="AlphaFoldDB" id="A0A2A4AM12"/>
<keyword evidence="1" id="KW-0472">Membrane</keyword>
<name>A0A2A4AM12_9CORY</name>
<feature type="transmembrane region" description="Helical" evidence="1">
    <location>
        <begin position="217"/>
        <end position="235"/>
    </location>
</feature>
<protein>
    <recommendedName>
        <fullName evidence="2">YdbS-like PH domain-containing protein</fullName>
    </recommendedName>
</protein>
<dbReference type="PIRSF" id="PIRSF026631">
    <property type="entry name" value="UCP026631"/>
    <property type="match status" value="1"/>
</dbReference>
<evidence type="ECO:0000256" key="1">
    <source>
        <dbReference type="SAM" id="Phobius"/>
    </source>
</evidence>
<proteinExistence type="predicted"/>
<gene>
    <name evidence="3" type="ORF">COM45_03980</name>
</gene>
<dbReference type="InterPro" id="IPR014529">
    <property type="entry name" value="UCP026631"/>
</dbReference>
<evidence type="ECO:0000259" key="2">
    <source>
        <dbReference type="Pfam" id="PF03703"/>
    </source>
</evidence>
<reference evidence="3 4" key="1">
    <citation type="submission" date="2017-09" db="EMBL/GenBank/DDBJ databases">
        <title>Draft Genome Sequence of Corynebacterium accolens AH4003.</title>
        <authorList>
            <person name="Chen Y."/>
            <person name="Oosthuysen W.F."/>
            <person name="Kelley S."/>
            <person name="Horswill A."/>
        </authorList>
    </citation>
    <scope>NUCLEOTIDE SEQUENCE [LARGE SCALE GENOMIC DNA]</scope>
    <source>
        <strain evidence="3 4">AH4003</strain>
    </source>
</reference>
<feature type="transmembrane region" description="Helical" evidence="1">
    <location>
        <begin position="28"/>
        <end position="46"/>
    </location>
</feature>
<dbReference type="Proteomes" id="UP000218690">
    <property type="component" value="Unassembled WGS sequence"/>
</dbReference>
<sequence length="487" mass="53644">MNGRHRLGKDRAPVDREGYRRVHRLTPLLRFWSVIFAFLAIFVLNFNVEMLSDIAAYLRGGHWSDIGLGTLAGLGGFVVVCLGIWYVSAIWWRKLGYKLGPDEVALRHGVISTSFRSARYDRIQAVDVVESVIARLFGLAAVRVETAGGTASVIEISFLRRQEAMALREELLTHVHSRSAVSEDAGSEAVGQVAPAEEQGWQLIPEIPVGRTLAAEALRLPTLIAVVVMAIFLALPDFRAATVPIVVGFVPNIWNLIDTSWRFQSRYDGHDEVLNISYGLADRRRQTIRRSRIHAVRVTQPLLWRMFGWYEVQVSVAGYGAVGGGKQSGSTRILPVGTREQALRVLELVSDLDAAQIEHYAQPEGHTHPTYVSPRKAWLASPVDVRQQAVTLVGEDVAVVHSGRLSRRVMVVGTPHIQELTVQAGPLNQLLGVQNIRFDLVKGPVGMAGKQLALADAAELLTRLRQRQLPSMEHEATMPAPGEAGAD</sequence>
<organism evidence="3 4">
    <name type="scientific">Corynebacterium accolens</name>
    <dbReference type="NCBI Taxonomy" id="38284"/>
    <lineage>
        <taxon>Bacteria</taxon>
        <taxon>Bacillati</taxon>
        <taxon>Actinomycetota</taxon>
        <taxon>Actinomycetes</taxon>
        <taxon>Mycobacteriales</taxon>
        <taxon>Corynebacteriaceae</taxon>
        <taxon>Corynebacterium</taxon>
    </lineage>
</organism>
<keyword evidence="1" id="KW-0812">Transmembrane</keyword>
<evidence type="ECO:0000313" key="3">
    <source>
        <dbReference type="EMBL" id="PCC83509.1"/>
    </source>
</evidence>
<feature type="domain" description="YdbS-like PH" evidence="2">
    <location>
        <begin position="399"/>
        <end position="461"/>
    </location>
</feature>
<feature type="transmembrane region" description="Helical" evidence="1">
    <location>
        <begin position="241"/>
        <end position="257"/>
    </location>
</feature>
<feature type="transmembrane region" description="Helical" evidence="1">
    <location>
        <begin position="66"/>
        <end position="88"/>
    </location>
</feature>
<dbReference type="PANTHER" id="PTHR34473">
    <property type="entry name" value="UPF0699 TRANSMEMBRANE PROTEIN YDBS"/>
    <property type="match status" value="1"/>
</dbReference>
<evidence type="ECO:0000313" key="4">
    <source>
        <dbReference type="Proteomes" id="UP000218690"/>
    </source>
</evidence>
<dbReference type="InterPro" id="IPR005182">
    <property type="entry name" value="YdbS-like_PH"/>
</dbReference>
<dbReference type="EMBL" id="NWBP01000011">
    <property type="protein sequence ID" value="PCC83509.1"/>
    <property type="molecule type" value="Genomic_DNA"/>
</dbReference>
<dbReference type="Pfam" id="PF03703">
    <property type="entry name" value="bPH_2"/>
    <property type="match status" value="3"/>
</dbReference>